<dbReference type="InterPro" id="IPR010730">
    <property type="entry name" value="HET"/>
</dbReference>
<gene>
    <name evidence="2" type="ORF">CCHR01_16689</name>
</gene>
<comment type="caution">
    <text evidence="2">The sequence shown here is derived from an EMBL/GenBank/DDBJ whole genome shotgun (WGS) entry which is preliminary data.</text>
</comment>
<dbReference type="PANTHER" id="PTHR24148:SF64">
    <property type="entry name" value="HETEROKARYON INCOMPATIBILITY DOMAIN-CONTAINING PROTEIN"/>
    <property type="match status" value="1"/>
</dbReference>
<organism evidence="2 3">
    <name type="scientific">Colletotrichum chrysophilum</name>
    <dbReference type="NCBI Taxonomy" id="1836956"/>
    <lineage>
        <taxon>Eukaryota</taxon>
        <taxon>Fungi</taxon>
        <taxon>Dikarya</taxon>
        <taxon>Ascomycota</taxon>
        <taxon>Pezizomycotina</taxon>
        <taxon>Sordariomycetes</taxon>
        <taxon>Hypocreomycetidae</taxon>
        <taxon>Glomerellales</taxon>
        <taxon>Glomerellaceae</taxon>
        <taxon>Colletotrichum</taxon>
        <taxon>Colletotrichum gloeosporioides species complex</taxon>
    </lineage>
</organism>
<dbReference type="EMBL" id="JAQOWY010000540">
    <property type="protein sequence ID" value="KAK1840673.1"/>
    <property type="molecule type" value="Genomic_DNA"/>
</dbReference>
<dbReference type="Pfam" id="PF06985">
    <property type="entry name" value="HET"/>
    <property type="match status" value="1"/>
</dbReference>
<name>A0AAD9A3R0_9PEZI</name>
<evidence type="ECO:0000259" key="1">
    <source>
        <dbReference type="Pfam" id="PF06985"/>
    </source>
</evidence>
<sequence>MLRQRLVLASQSQSLRRISRRGPYPLLRALSTGPSSPPSDEGLFKKFKAVLAQLNKNEHTPARQPTHDGPYAALCSKITLKRILIAYMAFTLMISYAYKPLRDRGVFGDIGDSTVFRVIPPKLVEPPDGADETIYRPTTQEKEIRLLVLEPGAPGDELKCRLIHAQLSWRTRYEALSYVWGDGTVTRPLSCSGRTEVVHINLHDVLSDLRLPDRERILWTDRLCINQSDDEEKTAQIKLMGEIYSQASQVLIYLGKMDPSVEGAMEAMRRVESELGTFHSGSYLGVFNMMRYLFKKDEINWDPIINLLRRPWFQRTWIFQEVVLAKRGQVICGQQSIPWAVFEKAVQSMAFHKSYFKNIPAYQSMDGIVSGMSLMTSARSIRHRDGLSFLPRLVLWLIFGSWPDGKDRLKLLDLILESRSLSCTHSEDKIFGMLGVTSQDTGSAYLAKDSSLSPGDVFRNFVLWDIFNNNSLRALGSSSDKAGSQYSSPSWVPDFERLDPQSSLTGTKNHVRFDASAGLPKQVWTSNEETVLHVKGRIVDTLHTVGKASPSTPDTFAGENAHVRHFESLDHLLINKCMIEEAWDIWLSSVKRLDHCSEPVIKARVDYGSLAATRADGKMTWAPFLRTLICGRTKEGQEPPTDFIIGEVASFVRQTLEVDVVPEYLLQLQGNRSKGISGLEAFLALTESRRFAATDIGLIGYVPMRAKKGDLVCILHWSEVPFVIRKETGGKYSVVGECFMHGIMEGQALQMESIKDEVFSFI</sequence>
<dbReference type="Proteomes" id="UP001243330">
    <property type="component" value="Unassembled WGS sequence"/>
</dbReference>
<dbReference type="AlphaFoldDB" id="A0AAD9A3R0"/>
<evidence type="ECO:0000313" key="2">
    <source>
        <dbReference type="EMBL" id="KAK1840673.1"/>
    </source>
</evidence>
<protein>
    <recommendedName>
        <fullName evidence="1">Heterokaryon incompatibility domain-containing protein</fullName>
    </recommendedName>
</protein>
<dbReference type="Pfam" id="PF26639">
    <property type="entry name" value="Het-6_barrel"/>
    <property type="match status" value="1"/>
</dbReference>
<evidence type="ECO:0000313" key="3">
    <source>
        <dbReference type="Proteomes" id="UP001243330"/>
    </source>
</evidence>
<proteinExistence type="predicted"/>
<dbReference type="InterPro" id="IPR052895">
    <property type="entry name" value="HetReg/Transcr_Mod"/>
</dbReference>
<dbReference type="PANTHER" id="PTHR24148">
    <property type="entry name" value="ANKYRIN REPEAT DOMAIN-CONTAINING PROTEIN 39 HOMOLOG-RELATED"/>
    <property type="match status" value="1"/>
</dbReference>
<feature type="domain" description="Heterokaryon incompatibility" evidence="1">
    <location>
        <begin position="173"/>
        <end position="321"/>
    </location>
</feature>
<accession>A0AAD9A3R0</accession>
<reference evidence="2" key="1">
    <citation type="submission" date="2023-01" db="EMBL/GenBank/DDBJ databases">
        <title>Colletotrichum chrysophilum M932 genome sequence.</title>
        <authorList>
            <person name="Baroncelli R."/>
        </authorList>
    </citation>
    <scope>NUCLEOTIDE SEQUENCE</scope>
    <source>
        <strain evidence="2">M932</strain>
    </source>
</reference>
<keyword evidence="3" id="KW-1185">Reference proteome</keyword>